<keyword evidence="3" id="KW-1003">Cell membrane</keyword>
<comment type="similarity">
    <text evidence="2 10">Belongs to the tetraspanin (TM4SF) family.</text>
</comment>
<dbReference type="InterPro" id="IPR008952">
    <property type="entry name" value="Tetraspanin_EC2_sf"/>
</dbReference>
<proteinExistence type="inferred from homology"/>
<name>A0A4X2KFX8_VOMUR</name>
<dbReference type="CTD" id="7103"/>
<evidence type="ECO:0000256" key="9">
    <source>
        <dbReference type="PIRSR" id="PIRSR002419-1"/>
    </source>
</evidence>
<comment type="subunit">
    <text evidence="8">Forms homooligomers. Interacts with MEP1B. Interacts with integrin alpha3/ITGA3. Interacts with RICTOR and MTOR. Interacts with ADAM17. Interacts with ECE1.</text>
</comment>
<gene>
    <name evidence="11" type="primary">TSPAN8</name>
</gene>
<evidence type="ECO:0000256" key="10">
    <source>
        <dbReference type="RuleBase" id="RU361218"/>
    </source>
</evidence>
<organism evidence="11 12">
    <name type="scientific">Vombatus ursinus</name>
    <name type="common">Common wombat</name>
    <dbReference type="NCBI Taxonomy" id="29139"/>
    <lineage>
        <taxon>Eukaryota</taxon>
        <taxon>Metazoa</taxon>
        <taxon>Chordata</taxon>
        <taxon>Craniata</taxon>
        <taxon>Vertebrata</taxon>
        <taxon>Euteleostomi</taxon>
        <taxon>Mammalia</taxon>
        <taxon>Metatheria</taxon>
        <taxon>Diprotodontia</taxon>
        <taxon>Vombatidae</taxon>
        <taxon>Vombatus</taxon>
    </lineage>
</organism>
<evidence type="ECO:0000256" key="5">
    <source>
        <dbReference type="ARBA" id="ARBA00022989"/>
    </source>
</evidence>
<dbReference type="GO" id="GO:0005886">
    <property type="term" value="C:plasma membrane"/>
    <property type="evidence" value="ECO:0007669"/>
    <property type="project" value="UniProtKB-SubCell"/>
</dbReference>
<evidence type="ECO:0000313" key="11">
    <source>
        <dbReference type="Ensembl" id="ENSVURP00010008312.1"/>
    </source>
</evidence>
<dbReference type="Gene3D" id="1.10.1450.10">
    <property type="entry name" value="Tetraspanin"/>
    <property type="match status" value="1"/>
</dbReference>
<feature type="transmembrane region" description="Helical" evidence="10">
    <location>
        <begin position="52"/>
        <end position="72"/>
    </location>
</feature>
<dbReference type="Ensembl" id="ENSVURT00010009428.1">
    <property type="protein sequence ID" value="ENSVURP00010008312.1"/>
    <property type="gene ID" value="ENSVURG00010006449.1"/>
</dbReference>
<dbReference type="InterPro" id="IPR018499">
    <property type="entry name" value="Tetraspanin/Peripherin"/>
</dbReference>
<keyword evidence="6 10" id="KW-0472">Membrane</keyword>
<dbReference type="FunFam" id="1.10.1450.10:FF:000031">
    <property type="entry name" value="Tetraspanin"/>
    <property type="match status" value="1"/>
</dbReference>
<evidence type="ECO:0000313" key="12">
    <source>
        <dbReference type="Proteomes" id="UP000314987"/>
    </source>
</evidence>
<dbReference type="PANTHER" id="PTHR19282:SF380">
    <property type="entry name" value="TETRASPANIN-8"/>
    <property type="match status" value="1"/>
</dbReference>
<dbReference type="PIRSF" id="PIRSF002419">
    <property type="entry name" value="Tetraspanin"/>
    <property type="match status" value="1"/>
</dbReference>
<dbReference type="GO" id="GO:0007283">
    <property type="term" value="P:spermatogenesis"/>
    <property type="evidence" value="ECO:0007669"/>
    <property type="project" value="Ensembl"/>
</dbReference>
<dbReference type="OMA" id="IAIWIRV"/>
<evidence type="ECO:0000256" key="4">
    <source>
        <dbReference type="ARBA" id="ARBA00022692"/>
    </source>
</evidence>
<keyword evidence="5 10" id="KW-1133">Transmembrane helix</keyword>
<dbReference type="GO" id="GO:0009986">
    <property type="term" value="C:cell surface"/>
    <property type="evidence" value="ECO:0007669"/>
    <property type="project" value="Ensembl"/>
</dbReference>
<dbReference type="Proteomes" id="UP000314987">
    <property type="component" value="Unassembled WGS sequence"/>
</dbReference>
<dbReference type="InterPro" id="IPR018503">
    <property type="entry name" value="Tetraspanin_CS"/>
</dbReference>
<feature type="disulfide bond" evidence="9">
    <location>
        <begin position="151"/>
        <end position="184"/>
    </location>
</feature>
<reference evidence="11" key="2">
    <citation type="submission" date="2025-08" db="UniProtKB">
        <authorList>
            <consortium name="Ensembl"/>
        </authorList>
    </citation>
    <scope>IDENTIFICATION</scope>
</reference>
<dbReference type="PANTHER" id="PTHR19282">
    <property type="entry name" value="TETRASPANIN"/>
    <property type="match status" value="1"/>
</dbReference>
<sequence>MAAVSGFIKYSMFIFNFIFWVCGCIILGVSIYARVSKHGQEIINEDTSGVNVFAAVNLLIAVGTIIMVLGFLGCCGAMKESRCMLLLFFIVLLLIAILQIVAGILGIVYKSKFEESFKKNFQEQVKTLVQDGADYEIFKNDLDKFQKEFKCCGLIDGAADWGKNFDKYSASCECTNTTNTDDICVRYMGKLVYKETCGNYIINFLKKNLIIVAGVAFGVTVIEILGLVFSMVLYCQIGRK</sequence>
<accession>A0A4X2KFX8</accession>
<dbReference type="PROSITE" id="PS00421">
    <property type="entry name" value="TM4_1"/>
    <property type="match status" value="1"/>
</dbReference>
<protein>
    <recommendedName>
        <fullName evidence="10">Tetraspanin</fullName>
    </recommendedName>
</protein>
<dbReference type="OrthoDB" id="5982705at2759"/>
<dbReference type="GeneTree" id="ENSGT00940000158153"/>
<evidence type="ECO:0000256" key="8">
    <source>
        <dbReference type="ARBA" id="ARBA00064353"/>
    </source>
</evidence>
<feature type="disulfide bond" evidence="9">
    <location>
        <begin position="152"/>
        <end position="172"/>
    </location>
</feature>
<dbReference type="PRINTS" id="PR00259">
    <property type="entry name" value="TMFOUR"/>
</dbReference>
<keyword evidence="7" id="KW-0325">Glycoprotein</keyword>
<evidence type="ECO:0000256" key="1">
    <source>
        <dbReference type="ARBA" id="ARBA00004651"/>
    </source>
</evidence>
<evidence type="ECO:0000256" key="3">
    <source>
        <dbReference type="ARBA" id="ARBA00022475"/>
    </source>
</evidence>
<dbReference type="GeneID" id="114051196"/>
<keyword evidence="9" id="KW-1015">Disulfide bond</keyword>
<dbReference type="SUPFAM" id="SSF48652">
    <property type="entry name" value="Tetraspanin"/>
    <property type="match status" value="1"/>
</dbReference>
<dbReference type="Pfam" id="PF00335">
    <property type="entry name" value="Tetraspanin"/>
    <property type="match status" value="1"/>
</dbReference>
<dbReference type="STRING" id="29139.ENSVURP00010008312"/>
<dbReference type="InterPro" id="IPR000301">
    <property type="entry name" value="Tetraspanin_animals"/>
</dbReference>
<feature type="transmembrane region" description="Helical" evidence="10">
    <location>
        <begin position="84"/>
        <end position="109"/>
    </location>
</feature>
<evidence type="ECO:0000256" key="7">
    <source>
        <dbReference type="ARBA" id="ARBA00023180"/>
    </source>
</evidence>
<feature type="transmembrane region" description="Helical" evidence="10">
    <location>
        <begin position="209"/>
        <end position="234"/>
    </location>
</feature>
<feature type="transmembrane region" description="Helical" evidence="10">
    <location>
        <begin position="12"/>
        <end position="32"/>
    </location>
</feature>
<comment type="subcellular location">
    <subcellularLocation>
        <location evidence="1">Cell membrane</location>
        <topology evidence="1">Multi-pass membrane protein</topology>
    </subcellularLocation>
    <subcellularLocation>
        <location evidence="10">Membrane</location>
        <topology evidence="10">Multi-pass membrane protein</topology>
    </subcellularLocation>
</comment>
<dbReference type="AlphaFoldDB" id="A0A4X2KFX8"/>
<keyword evidence="12" id="KW-1185">Reference proteome</keyword>
<dbReference type="GO" id="GO:0010468">
    <property type="term" value="P:regulation of gene expression"/>
    <property type="evidence" value="ECO:0007669"/>
    <property type="project" value="Ensembl"/>
</dbReference>
<keyword evidence="4 10" id="KW-0812">Transmembrane</keyword>
<evidence type="ECO:0000256" key="2">
    <source>
        <dbReference type="ARBA" id="ARBA00006840"/>
    </source>
</evidence>
<evidence type="ECO:0000256" key="6">
    <source>
        <dbReference type="ARBA" id="ARBA00023136"/>
    </source>
</evidence>
<reference evidence="11" key="3">
    <citation type="submission" date="2025-09" db="UniProtKB">
        <authorList>
            <consortium name="Ensembl"/>
        </authorList>
    </citation>
    <scope>IDENTIFICATION</scope>
</reference>
<dbReference type="RefSeq" id="XP_027729219.1">
    <property type="nucleotide sequence ID" value="XM_027873418.1"/>
</dbReference>
<reference evidence="12" key="1">
    <citation type="submission" date="2018-12" db="EMBL/GenBank/DDBJ databases">
        <authorList>
            <person name="Yazar S."/>
        </authorList>
    </citation>
    <scope>NUCLEOTIDE SEQUENCE [LARGE SCALE GENOMIC DNA]</scope>
</reference>